<dbReference type="GO" id="GO:0030246">
    <property type="term" value="F:carbohydrate binding"/>
    <property type="evidence" value="ECO:0007669"/>
    <property type="project" value="InterPro"/>
</dbReference>
<dbReference type="PANTHER" id="PTHR37469:SF2">
    <property type="entry name" value="CELLOBIONIC ACID PHOSPHORYLASE"/>
    <property type="match status" value="1"/>
</dbReference>
<dbReference type="AlphaFoldDB" id="A0A2G3E100"/>
<dbReference type="InterPro" id="IPR033432">
    <property type="entry name" value="GH94_catalytic"/>
</dbReference>
<name>A0A2G3E100_9FIRM</name>
<dbReference type="InterPro" id="IPR012341">
    <property type="entry name" value="6hp_glycosidase-like_sf"/>
</dbReference>
<dbReference type="SUPFAM" id="SSF74650">
    <property type="entry name" value="Galactose mutarotase-like"/>
    <property type="match status" value="1"/>
</dbReference>
<dbReference type="InterPro" id="IPR008928">
    <property type="entry name" value="6-hairpin_glycosidase_sf"/>
</dbReference>
<dbReference type="EMBL" id="PDYG01000100">
    <property type="protein sequence ID" value="PHU36967.1"/>
    <property type="molecule type" value="Genomic_DNA"/>
</dbReference>
<accession>A0A2G3E100</accession>
<dbReference type="RefSeq" id="WP_099386676.1">
    <property type="nucleotide sequence ID" value="NZ_JANSWH010000097.1"/>
</dbReference>
<dbReference type="GO" id="GO:0016757">
    <property type="term" value="F:glycosyltransferase activity"/>
    <property type="evidence" value="ECO:0007669"/>
    <property type="project" value="UniProtKB-KW"/>
</dbReference>
<evidence type="ECO:0000256" key="1">
    <source>
        <dbReference type="ARBA" id="ARBA00022676"/>
    </source>
</evidence>
<reference evidence="5 6" key="2">
    <citation type="submission" date="2017-10" db="EMBL/GenBank/DDBJ databases">
        <authorList>
            <person name="Banno H."/>
            <person name="Chua N.-H."/>
        </authorList>
    </citation>
    <scope>NUCLEOTIDE SEQUENCE [LARGE SCALE GENOMIC DNA]</scope>
    <source>
        <strain evidence="5 6">JK623</strain>
    </source>
</reference>
<sequence length="896" mass="102137">MMKKCEFIGENGTFRLTGAQRYRDLYFPIAGEYGLKSAVTPQMAGDAKLDQNHFLYEPVSSCDIQNRRFSRNFWVMADGCEPWSAMGCSSMQRAAVYTKKEETITVTAGYMWQEIKTEGKYLPLTATTTMFIPVDRNLEVIRVEIENTGDAPLAFESCFAIPLYGRSADNLRDHRHVTGLLHRTSVENNIISVNPTLSFDERGHQLNDTIYFANAKSEGQNPDSFYVNQNDFIGECGDFERPEALFTHAAAVANGYCENGQEAMAGFRFAKTVLQPGEKKQFLCMAGVCHTAEEIDGMLADLSEPKEVEYELTRTRQYWQNKVNLKYHTADENFDRFMDWVNFQPELRRLFGCSFLPHHDYGKGGRGWRDLWQDCLALLLMNPSGVRQMLISNFAGVRIDGTNATIIGEHLGEFKADRNSITRVWMDHGLWPFKTTKLYIDQTGDLDILNQEVSYFKDRQVMRGTEVDNKWTEQMHWQEDTRGKEYHGTILEHLILQNLTAFWEVGEHNHLRLRDADWNDALDMAGDRGESVAFTCAYSQNLLELADLMDEYAKTNPEILLLQEAAVLLRDEDGLFDTPEYKQTLIKEYGSKVRHVVAGIRIPFATETIAQNLRAKGIWLQEHLRKTEWIEDPIGGGWYNSYYDNDGNALESAGENAHMMLTGQVFAIMSKTATDDQVKQICEAADRYLYDANCGGYRLNNDFGEIRTNMGRMFGFAFGEKENGAVFSHMAVMYANALYSRGFAKEGYRSMDSLFRQSMDFDKSHIYPGIPEYFGRGGRGLYAYLTGAASWYLLTVVNQMFGVRGQLGDLVVEPKLLASQFDESGIAEINLKFLGHEWTLRYENPNHLEYGSYRIQEATCNDQALTVTDGCIVIPKNHILNMDARVNNKIVVHLNE</sequence>
<keyword evidence="6" id="KW-1185">Reference proteome</keyword>
<dbReference type="Gene3D" id="2.70.98.40">
    <property type="entry name" value="Glycoside hydrolase, family 65, N-terminal domain"/>
    <property type="match status" value="1"/>
</dbReference>
<evidence type="ECO:0000313" key="5">
    <source>
        <dbReference type="EMBL" id="PHU36967.1"/>
    </source>
</evidence>
<protein>
    <submittedName>
        <fullName evidence="5">Cellobiose phosphorylase</fullName>
    </submittedName>
</protein>
<proteinExistence type="predicted"/>
<dbReference type="InterPro" id="IPR052047">
    <property type="entry name" value="GH94_Enzymes"/>
</dbReference>
<dbReference type="InterPro" id="IPR011013">
    <property type="entry name" value="Gal_mutarotase_sf_dom"/>
</dbReference>
<evidence type="ECO:0000259" key="3">
    <source>
        <dbReference type="Pfam" id="PF06165"/>
    </source>
</evidence>
<dbReference type="Pfam" id="PF06165">
    <property type="entry name" value="GH94_b-supersand"/>
    <property type="match status" value="1"/>
</dbReference>
<feature type="domain" description="Glycosyl hydrolase 94 catalytic" evidence="4">
    <location>
        <begin position="318"/>
        <end position="551"/>
    </location>
</feature>
<evidence type="ECO:0000256" key="2">
    <source>
        <dbReference type="ARBA" id="ARBA00022679"/>
    </source>
</evidence>
<keyword evidence="1" id="KW-0328">Glycosyltransferase</keyword>
<dbReference type="Proteomes" id="UP000224563">
    <property type="component" value="Unassembled WGS sequence"/>
</dbReference>
<dbReference type="Gene3D" id="1.50.10.10">
    <property type="match status" value="1"/>
</dbReference>
<dbReference type="InterPro" id="IPR010383">
    <property type="entry name" value="Glyco_hydrolase_94_b-supersand"/>
</dbReference>
<keyword evidence="2" id="KW-0808">Transferase</keyword>
<feature type="domain" description="Glycosyl hydrolase 94 supersandwich" evidence="3">
    <location>
        <begin position="118"/>
        <end position="304"/>
    </location>
</feature>
<reference evidence="5 6" key="1">
    <citation type="submission" date="2017-10" db="EMBL/GenBank/DDBJ databases">
        <title>Resolving the taxonomy of Roseburia spp., Eubacterium rectale and Agathobacter spp. through phylogenomic analysis.</title>
        <authorList>
            <person name="Sheridan P.O."/>
            <person name="Walker A.W."/>
            <person name="Duncan S.H."/>
            <person name="Scott K.P."/>
            <person name="Toole P.W.O."/>
            <person name="Luis P."/>
            <person name="Flint H.J."/>
        </authorList>
    </citation>
    <scope>NUCLEOTIDE SEQUENCE [LARGE SCALE GENOMIC DNA]</scope>
    <source>
        <strain evidence="5 6">JK623</strain>
    </source>
</reference>
<dbReference type="SUPFAM" id="SSF48208">
    <property type="entry name" value="Six-hairpin glycosidases"/>
    <property type="match status" value="1"/>
</dbReference>
<dbReference type="Pfam" id="PF17167">
    <property type="entry name" value="Glyco_hydro_94"/>
    <property type="match status" value="2"/>
</dbReference>
<dbReference type="PANTHER" id="PTHR37469">
    <property type="entry name" value="CELLOBIONIC ACID PHOSPHORYLASE-RELATED"/>
    <property type="match status" value="1"/>
</dbReference>
<gene>
    <name evidence="5" type="ORF">CSX02_10730</name>
</gene>
<dbReference type="GO" id="GO:0005975">
    <property type="term" value="P:carbohydrate metabolic process"/>
    <property type="evidence" value="ECO:0007669"/>
    <property type="project" value="InterPro"/>
</dbReference>
<comment type="caution">
    <text evidence="5">The sequence shown here is derived from an EMBL/GenBank/DDBJ whole genome shotgun (WGS) entry which is preliminary data.</text>
</comment>
<dbReference type="InterPro" id="IPR037018">
    <property type="entry name" value="GH65_N"/>
</dbReference>
<evidence type="ECO:0000313" key="6">
    <source>
        <dbReference type="Proteomes" id="UP000224563"/>
    </source>
</evidence>
<evidence type="ECO:0000259" key="4">
    <source>
        <dbReference type="Pfam" id="PF17167"/>
    </source>
</evidence>
<feature type="domain" description="Glycosyl hydrolase 94 catalytic" evidence="4">
    <location>
        <begin position="620"/>
        <end position="802"/>
    </location>
</feature>
<organism evidence="5 6">
    <name type="scientific">Agathobacter ruminis</name>
    <dbReference type="NCBI Taxonomy" id="1712665"/>
    <lineage>
        <taxon>Bacteria</taxon>
        <taxon>Bacillati</taxon>
        <taxon>Bacillota</taxon>
        <taxon>Clostridia</taxon>
        <taxon>Lachnospirales</taxon>
        <taxon>Lachnospiraceae</taxon>
        <taxon>Agathobacter</taxon>
    </lineage>
</organism>